<dbReference type="InterPro" id="IPR036424">
    <property type="entry name" value="UPP_synth-like_sf"/>
</dbReference>
<keyword evidence="1 2" id="KW-0808">Transferase</keyword>
<sequence>MSLPGHVAIIMDGNGRWAEKRGLERIEGHRRGAEIADAASHWCADLGIKYVTLYAFSTENWKRPEREVSFLFELMLVYIASQLQNMLDESVRMRFIGRINDLPEKLREFAKHIEARTASGKKLTVIVALNYGGRAEIVDSVNRFIESQRIDEKRRITEEDITGNLYLPEVPDPDLIIRTSGEERLSNFLMWQSIYSELYFTKTLWPDFTKEEFLEIMEEYSKRKRRFGAHQ</sequence>
<feature type="active site" evidence="2">
    <location>
        <position position="12"/>
    </location>
</feature>
<keyword evidence="4" id="KW-1185">Reference proteome</keyword>
<feature type="binding site" evidence="2">
    <location>
        <position position="17"/>
    </location>
    <ligand>
        <name>substrate</name>
    </ligand>
</feature>
<organism evidence="3 4">
    <name type="scientific">Mesotoga infera</name>
    <dbReference type="NCBI Taxonomy" id="1236046"/>
    <lineage>
        <taxon>Bacteria</taxon>
        <taxon>Thermotogati</taxon>
        <taxon>Thermotogota</taxon>
        <taxon>Thermotogae</taxon>
        <taxon>Kosmotogales</taxon>
        <taxon>Kosmotogaceae</taxon>
        <taxon>Mesotoga</taxon>
    </lineage>
</organism>
<feature type="binding site" evidence="2">
    <location>
        <position position="197"/>
    </location>
    <ligand>
        <name>Mg(2+)</name>
        <dbReference type="ChEBI" id="CHEBI:18420"/>
    </ligand>
</feature>
<protein>
    <recommendedName>
        <fullName evidence="2">Isoprenyl transferase</fullName>
        <ecNumber evidence="2">2.5.1.-</ecNumber>
    </recommendedName>
</protein>
<evidence type="ECO:0000313" key="4">
    <source>
        <dbReference type="Proteomes" id="UP000250796"/>
    </source>
</evidence>
<dbReference type="EC" id="2.5.1.-" evidence="2"/>
<dbReference type="FunFam" id="3.40.1180.10:FF:000001">
    <property type="entry name" value="(2E,6E)-farnesyl-diphosphate-specific ditrans,polycis-undecaprenyl-diphosphate synthase"/>
    <property type="match status" value="1"/>
</dbReference>
<dbReference type="Proteomes" id="UP000250796">
    <property type="component" value="Chromosome MESINF"/>
</dbReference>
<dbReference type="PANTHER" id="PTHR10291">
    <property type="entry name" value="DEHYDRODOLICHYL DIPHOSPHATE SYNTHASE FAMILY MEMBER"/>
    <property type="match status" value="1"/>
</dbReference>
<evidence type="ECO:0000256" key="2">
    <source>
        <dbReference type="HAMAP-Rule" id="MF_01139"/>
    </source>
</evidence>
<reference evidence="3 4" key="1">
    <citation type="submission" date="2017-01" db="EMBL/GenBank/DDBJ databases">
        <authorList>
            <person name="Erauso G."/>
        </authorList>
    </citation>
    <scope>NUCLEOTIDE SEQUENCE [LARGE SCALE GENOMIC DNA]</scope>
    <source>
        <strain evidence="3">MESINF1</strain>
    </source>
</reference>
<feature type="binding site" evidence="2">
    <location>
        <position position="29"/>
    </location>
    <ligand>
        <name>substrate</name>
    </ligand>
</feature>
<feature type="binding site" evidence="2">
    <location>
        <position position="178"/>
    </location>
    <ligand>
        <name>substrate</name>
    </ligand>
</feature>
<dbReference type="NCBIfam" id="TIGR00055">
    <property type="entry name" value="uppS"/>
    <property type="match status" value="1"/>
</dbReference>
<dbReference type="HAMAP" id="MF_01139">
    <property type="entry name" value="ISPT"/>
    <property type="match status" value="1"/>
</dbReference>
<feature type="binding site" evidence="2">
    <location>
        <begin position="57"/>
        <end position="59"/>
    </location>
    <ligand>
        <name>substrate</name>
    </ligand>
</feature>
<keyword evidence="2" id="KW-0479">Metal-binding</keyword>
<feature type="binding site" evidence="2">
    <location>
        <position position="63"/>
    </location>
    <ligand>
        <name>substrate</name>
    </ligand>
</feature>
<dbReference type="AlphaFoldDB" id="A0A7Z7PRH3"/>
<dbReference type="RefSeq" id="WP_169699603.1">
    <property type="nucleotide sequence ID" value="NZ_LS974202.1"/>
</dbReference>
<name>A0A7Z7PRH3_9BACT</name>
<evidence type="ECO:0000256" key="1">
    <source>
        <dbReference type="ARBA" id="ARBA00022679"/>
    </source>
</evidence>
<dbReference type="PANTHER" id="PTHR10291:SF0">
    <property type="entry name" value="DEHYDRODOLICHYL DIPHOSPHATE SYNTHASE 2"/>
    <property type="match status" value="1"/>
</dbReference>
<dbReference type="CDD" id="cd00475">
    <property type="entry name" value="Cis_IPPS"/>
    <property type="match status" value="1"/>
</dbReference>
<feature type="binding site" evidence="2">
    <location>
        <position position="61"/>
    </location>
    <ligand>
        <name>substrate</name>
    </ligand>
</feature>
<feature type="binding site" evidence="2">
    <location>
        <position position="12"/>
    </location>
    <ligand>
        <name>Mg(2+)</name>
        <dbReference type="ChEBI" id="CHEBI:18420"/>
    </ligand>
</feature>
<evidence type="ECO:0000313" key="3">
    <source>
        <dbReference type="EMBL" id="SSC13450.1"/>
    </source>
</evidence>
<comment type="function">
    <text evidence="2">Catalyzes the condensation of isopentenyl diphosphate (IPP) with allylic pyrophosphates generating different type of terpenoids.</text>
</comment>
<accession>A0A7Z7PRH3</accession>
<dbReference type="InterPro" id="IPR018520">
    <property type="entry name" value="UPP_synth-like_CS"/>
</dbReference>
<proteinExistence type="inferred from homology"/>
<dbReference type="EMBL" id="LS974202">
    <property type="protein sequence ID" value="SSC13450.1"/>
    <property type="molecule type" value="Genomic_DNA"/>
</dbReference>
<feature type="binding site" evidence="2">
    <location>
        <begin position="13"/>
        <end position="16"/>
    </location>
    <ligand>
        <name>substrate</name>
    </ligand>
</feature>
<dbReference type="GO" id="GO:0045547">
    <property type="term" value="F:ditrans,polycis-polyprenyl diphosphate synthase [(2E,6E)-farnesyl diphosphate specific] activity"/>
    <property type="evidence" value="ECO:0007669"/>
    <property type="project" value="TreeGrafter"/>
</dbReference>
<feature type="binding site" evidence="2">
    <location>
        <position position="25"/>
    </location>
    <ligand>
        <name>substrate</name>
    </ligand>
</feature>
<comment type="subunit">
    <text evidence="2">Homodimer.</text>
</comment>
<gene>
    <name evidence="3" type="primary">ispU</name>
    <name evidence="3" type="ORF">MESINF_2010</name>
</gene>
<comment type="similarity">
    <text evidence="2">Belongs to the UPP synthase family.</text>
</comment>
<dbReference type="GO" id="GO:0016094">
    <property type="term" value="P:polyprenol biosynthetic process"/>
    <property type="evidence" value="ECO:0007669"/>
    <property type="project" value="TreeGrafter"/>
</dbReference>
<keyword evidence="2" id="KW-0460">Magnesium</keyword>
<comment type="cofactor">
    <cofactor evidence="2">
        <name>Mg(2+)</name>
        <dbReference type="ChEBI" id="CHEBI:18420"/>
    </cofactor>
    <text evidence="2">Binds 2 magnesium ions per subunit.</text>
</comment>
<dbReference type="Gene3D" id="3.40.1180.10">
    <property type="entry name" value="Decaprenyl diphosphate synthase-like"/>
    <property type="match status" value="1"/>
</dbReference>
<feature type="active site" description="Proton acceptor" evidence="2">
    <location>
        <position position="60"/>
    </location>
</feature>
<dbReference type="GO" id="GO:0000287">
    <property type="term" value="F:magnesium ion binding"/>
    <property type="evidence" value="ECO:0007669"/>
    <property type="project" value="UniProtKB-UniRule"/>
</dbReference>
<dbReference type="PROSITE" id="PS01066">
    <property type="entry name" value="UPP_SYNTHASE"/>
    <property type="match status" value="1"/>
</dbReference>
<dbReference type="Pfam" id="PF01255">
    <property type="entry name" value="Prenyltransf"/>
    <property type="match status" value="1"/>
</dbReference>
<dbReference type="SUPFAM" id="SSF64005">
    <property type="entry name" value="Undecaprenyl diphosphate synthase"/>
    <property type="match status" value="1"/>
</dbReference>
<dbReference type="InterPro" id="IPR001441">
    <property type="entry name" value="UPP_synth-like"/>
</dbReference>
<feature type="binding site" evidence="2">
    <location>
        <begin position="184"/>
        <end position="186"/>
    </location>
    <ligand>
        <name>substrate</name>
    </ligand>
</feature>
<dbReference type="KEGG" id="minf:MESINF_2010"/>